<dbReference type="RefSeq" id="WP_146289602.1">
    <property type="nucleotide sequence ID" value="NZ_CP042304.1"/>
</dbReference>
<protein>
    <submittedName>
        <fullName evidence="2">Uncharacterized protein</fullName>
    </submittedName>
</protein>
<dbReference type="KEGG" id="dea:FPZ08_08655"/>
<keyword evidence="3" id="KW-1185">Reference proteome</keyword>
<proteinExistence type="predicted"/>
<dbReference type="OrthoDB" id="7947738at2"/>
<evidence type="ECO:0000313" key="3">
    <source>
        <dbReference type="Proteomes" id="UP000315364"/>
    </source>
</evidence>
<dbReference type="Proteomes" id="UP000315364">
    <property type="component" value="Chromosome"/>
</dbReference>
<dbReference type="EMBL" id="CP042304">
    <property type="protein sequence ID" value="QDZ10817.1"/>
    <property type="molecule type" value="Genomic_DNA"/>
</dbReference>
<evidence type="ECO:0000256" key="1">
    <source>
        <dbReference type="SAM" id="SignalP"/>
    </source>
</evidence>
<feature type="signal peptide" evidence="1">
    <location>
        <begin position="1"/>
        <end position="22"/>
    </location>
</feature>
<keyword evidence="1" id="KW-0732">Signal</keyword>
<name>A0A5B8LRD8_9HYPH</name>
<accession>A0A5B8LRD8</accession>
<gene>
    <name evidence="2" type="ORF">FPZ08_08655</name>
</gene>
<feature type="chain" id="PRO_5022891053" evidence="1">
    <location>
        <begin position="23"/>
        <end position="147"/>
    </location>
</feature>
<evidence type="ECO:0000313" key="2">
    <source>
        <dbReference type="EMBL" id="QDZ10817.1"/>
    </source>
</evidence>
<reference evidence="2 3" key="1">
    <citation type="submission" date="2019-07" db="EMBL/GenBank/DDBJ databases">
        <title>Full genome sequence of Devosia sp. Gsoil 520.</title>
        <authorList>
            <person name="Im W.-T."/>
        </authorList>
    </citation>
    <scope>NUCLEOTIDE SEQUENCE [LARGE SCALE GENOMIC DNA]</scope>
    <source>
        <strain evidence="2 3">Gsoil 520</strain>
    </source>
</reference>
<sequence length="147" mass="16202">MTAKHLALAVIALALATSAVSALTPFPKPEPTDDVANAHAHAFAGSWAIRNPTMTMGEPDRSLAICRLPIRIEAMGDKTMIYYQPGETRSGTMLTLRAIEGGTLWIPDDGSDSDFAFWVSRDAFYFYDDVPTRDAEWGHPHIFTRCD</sequence>
<dbReference type="AlphaFoldDB" id="A0A5B8LRD8"/>
<organism evidence="2 3">
    <name type="scientific">Devosia ginsengisoli</name>
    <dbReference type="NCBI Taxonomy" id="400770"/>
    <lineage>
        <taxon>Bacteria</taxon>
        <taxon>Pseudomonadati</taxon>
        <taxon>Pseudomonadota</taxon>
        <taxon>Alphaproteobacteria</taxon>
        <taxon>Hyphomicrobiales</taxon>
        <taxon>Devosiaceae</taxon>
        <taxon>Devosia</taxon>
    </lineage>
</organism>